<gene>
    <name evidence="1" type="ORF">K435DRAFT_849399</name>
</gene>
<protein>
    <submittedName>
        <fullName evidence="1">Uncharacterized protein</fullName>
    </submittedName>
</protein>
<organism evidence="1 2">
    <name type="scientific">Dendrothele bispora (strain CBS 962.96)</name>
    <dbReference type="NCBI Taxonomy" id="1314807"/>
    <lineage>
        <taxon>Eukaryota</taxon>
        <taxon>Fungi</taxon>
        <taxon>Dikarya</taxon>
        <taxon>Basidiomycota</taxon>
        <taxon>Agaricomycotina</taxon>
        <taxon>Agaricomycetes</taxon>
        <taxon>Agaricomycetidae</taxon>
        <taxon>Agaricales</taxon>
        <taxon>Agaricales incertae sedis</taxon>
        <taxon>Dendrothele</taxon>
    </lineage>
</organism>
<proteinExistence type="predicted"/>
<evidence type="ECO:0000313" key="1">
    <source>
        <dbReference type="EMBL" id="THV05943.1"/>
    </source>
</evidence>
<keyword evidence="2" id="KW-1185">Reference proteome</keyword>
<sequence length="225" mass="25151">MSFFLAFQNLFATISLSRRYQPYWLCQIQIRQRPCSFHRSIYPSAAAEQLTRIHPAFPPQPTLTTTLPHLNLLGIPNLPLRFLSLFSNDFGPSALLYPSLTLTNRMNYSEASVPHNNDHDGSAFQDRRLHCLLTNSIQLKVLDPGLPSSVVSYSFFTDGGYSSTPSVPSHSQRSSPDFTLTNSFPVATPTSSYLPFAPARTRALTEVVPVVTFARRTQQLGIFIV</sequence>
<dbReference type="Proteomes" id="UP000297245">
    <property type="component" value="Unassembled WGS sequence"/>
</dbReference>
<dbReference type="OrthoDB" id="515401at2759"/>
<name>A0A4S8MS23_DENBC</name>
<evidence type="ECO:0000313" key="2">
    <source>
        <dbReference type="Proteomes" id="UP000297245"/>
    </source>
</evidence>
<dbReference type="EMBL" id="ML179045">
    <property type="protein sequence ID" value="THV05943.1"/>
    <property type="molecule type" value="Genomic_DNA"/>
</dbReference>
<accession>A0A4S8MS23</accession>
<reference evidence="1 2" key="1">
    <citation type="journal article" date="2019" name="Nat. Ecol. Evol.">
        <title>Megaphylogeny resolves global patterns of mushroom evolution.</title>
        <authorList>
            <person name="Varga T."/>
            <person name="Krizsan K."/>
            <person name="Foldi C."/>
            <person name="Dima B."/>
            <person name="Sanchez-Garcia M."/>
            <person name="Sanchez-Ramirez S."/>
            <person name="Szollosi G.J."/>
            <person name="Szarkandi J.G."/>
            <person name="Papp V."/>
            <person name="Albert L."/>
            <person name="Andreopoulos W."/>
            <person name="Angelini C."/>
            <person name="Antonin V."/>
            <person name="Barry K.W."/>
            <person name="Bougher N.L."/>
            <person name="Buchanan P."/>
            <person name="Buyck B."/>
            <person name="Bense V."/>
            <person name="Catcheside P."/>
            <person name="Chovatia M."/>
            <person name="Cooper J."/>
            <person name="Damon W."/>
            <person name="Desjardin D."/>
            <person name="Finy P."/>
            <person name="Geml J."/>
            <person name="Haridas S."/>
            <person name="Hughes K."/>
            <person name="Justo A."/>
            <person name="Karasinski D."/>
            <person name="Kautmanova I."/>
            <person name="Kiss B."/>
            <person name="Kocsube S."/>
            <person name="Kotiranta H."/>
            <person name="LaButti K.M."/>
            <person name="Lechner B.E."/>
            <person name="Liimatainen K."/>
            <person name="Lipzen A."/>
            <person name="Lukacs Z."/>
            <person name="Mihaltcheva S."/>
            <person name="Morgado L.N."/>
            <person name="Niskanen T."/>
            <person name="Noordeloos M.E."/>
            <person name="Ohm R.A."/>
            <person name="Ortiz-Santana B."/>
            <person name="Ovrebo C."/>
            <person name="Racz N."/>
            <person name="Riley R."/>
            <person name="Savchenko A."/>
            <person name="Shiryaev A."/>
            <person name="Soop K."/>
            <person name="Spirin V."/>
            <person name="Szebenyi C."/>
            <person name="Tomsovsky M."/>
            <person name="Tulloss R.E."/>
            <person name="Uehling J."/>
            <person name="Grigoriev I.V."/>
            <person name="Vagvolgyi C."/>
            <person name="Papp T."/>
            <person name="Martin F.M."/>
            <person name="Miettinen O."/>
            <person name="Hibbett D.S."/>
            <person name="Nagy L.G."/>
        </authorList>
    </citation>
    <scope>NUCLEOTIDE SEQUENCE [LARGE SCALE GENOMIC DNA]</scope>
    <source>
        <strain evidence="1 2">CBS 962.96</strain>
    </source>
</reference>
<dbReference type="AlphaFoldDB" id="A0A4S8MS23"/>